<sequence length="359" mass="40597">MVNFLNKLMGKKSKKDWGPGHSLNDDPTNEAAIPSTMKNSQEQGTAVIPHARGPPSEAAIKAREAALARIEAQRQRKIPQKGGIIDRQIAAQQLEEQRNAILQPKQDEVVAPEEGIGAGEPIEDDSIIRDDSYYGSRDDSARFPQNNGSGDGSNGSGGEHDDHDNSLHLNINALQTKIKSVSLIMQKQLYKFIIGRLDLGSYSRDYNMEFNYNCQSPEECHQEDLRRIAAIDHSLGELTKAGTLDVTNNPHFEDMDYLLLKILFPDFTTLYICMRKEDKLNYLIRHLRDILIYDLPFVLEIPVSPLRKEVKSEDNNSEAFRYHGLFPCGLIHLKYDSEIQDQIEAANEGKKFEYVKQNI</sequence>
<evidence type="ECO:0000313" key="3">
    <source>
        <dbReference type="WBParaSite" id="SPAL_0001074300.1"/>
    </source>
</evidence>
<protein>
    <submittedName>
        <fullName evidence="3">Phosducin domain-containing protein</fullName>
    </submittedName>
</protein>
<proteinExistence type="predicted"/>
<feature type="region of interest" description="Disordered" evidence="1">
    <location>
        <begin position="1"/>
        <end position="56"/>
    </location>
</feature>
<organism evidence="2 3">
    <name type="scientific">Strongyloides papillosus</name>
    <name type="common">Intestinal threadworm</name>
    <dbReference type="NCBI Taxonomy" id="174720"/>
    <lineage>
        <taxon>Eukaryota</taxon>
        <taxon>Metazoa</taxon>
        <taxon>Ecdysozoa</taxon>
        <taxon>Nematoda</taxon>
        <taxon>Chromadorea</taxon>
        <taxon>Rhabditida</taxon>
        <taxon>Tylenchina</taxon>
        <taxon>Panagrolaimomorpha</taxon>
        <taxon>Strongyloidoidea</taxon>
        <taxon>Strongyloididae</taxon>
        <taxon>Strongyloides</taxon>
    </lineage>
</organism>
<dbReference type="WBParaSite" id="SPAL_0001074300.1">
    <property type="protein sequence ID" value="SPAL_0001074300.1"/>
    <property type="gene ID" value="SPAL_0001074300"/>
</dbReference>
<feature type="compositionally biased region" description="Basic and acidic residues" evidence="1">
    <location>
        <begin position="126"/>
        <end position="141"/>
    </location>
</feature>
<dbReference type="AlphaFoldDB" id="A0A0N5BY81"/>
<evidence type="ECO:0000256" key="1">
    <source>
        <dbReference type="SAM" id="MobiDB-lite"/>
    </source>
</evidence>
<accession>A0A0N5BY81</accession>
<evidence type="ECO:0000313" key="2">
    <source>
        <dbReference type="Proteomes" id="UP000046392"/>
    </source>
</evidence>
<name>A0A0N5BY81_STREA</name>
<dbReference type="Proteomes" id="UP000046392">
    <property type="component" value="Unplaced"/>
</dbReference>
<keyword evidence="2" id="KW-1185">Reference proteome</keyword>
<feature type="region of interest" description="Disordered" evidence="1">
    <location>
        <begin position="103"/>
        <end position="164"/>
    </location>
</feature>
<reference evidence="3" key="1">
    <citation type="submission" date="2017-02" db="UniProtKB">
        <authorList>
            <consortium name="WormBaseParasite"/>
        </authorList>
    </citation>
    <scope>IDENTIFICATION</scope>
</reference>